<keyword evidence="1" id="KW-0863">Zinc-finger</keyword>
<keyword evidence="2" id="KW-0175">Coiled coil</keyword>
<dbReference type="InterPro" id="IPR021109">
    <property type="entry name" value="Peptidase_aspartic_dom_sf"/>
</dbReference>
<dbReference type="Gene3D" id="2.40.70.10">
    <property type="entry name" value="Acid Proteases"/>
    <property type="match status" value="1"/>
</dbReference>
<dbReference type="GO" id="GO:0008270">
    <property type="term" value="F:zinc ion binding"/>
    <property type="evidence" value="ECO:0007669"/>
    <property type="project" value="UniProtKB-KW"/>
</dbReference>
<evidence type="ECO:0000256" key="1">
    <source>
        <dbReference type="PROSITE-ProRule" id="PRU00042"/>
    </source>
</evidence>
<reference evidence="5 6" key="1">
    <citation type="submission" date="2024-11" db="EMBL/GenBank/DDBJ databases">
        <title>Chromosome-level genome assembly of the freshwater bivalve Anodonta woodiana.</title>
        <authorList>
            <person name="Chen X."/>
        </authorList>
    </citation>
    <scope>NUCLEOTIDE SEQUENCE [LARGE SCALE GENOMIC DNA]</scope>
    <source>
        <strain evidence="5">MN2024</strain>
        <tissue evidence="5">Gills</tissue>
    </source>
</reference>
<evidence type="ECO:0000256" key="3">
    <source>
        <dbReference type="SAM" id="MobiDB-lite"/>
    </source>
</evidence>
<dbReference type="SUPFAM" id="SSF50630">
    <property type="entry name" value="Acid proteases"/>
    <property type="match status" value="1"/>
</dbReference>
<protein>
    <recommendedName>
        <fullName evidence="4">C2H2-type domain-containing protein</fullName>
    </recommendedName>
</protein>
<proteinExistence type="predicted"/>
<evidence type="ECO:0000313" key="5">
    <source>
        <dbReference type="EMBL" id="KAL3836930.1"/>
    </source>
</evidence>
<dbReference type="InterPro" id="IPR001969">
    <property type="entry name" value="Aspartic_peptidase_AS"/>
</dbReference>
<evidence type="ECO:0000256" key="2">
    <source>
        <dbReference type="SAM" id="Coils"/>
    </source>
</evidence>
<dbReference type="EMBL" id="JBJQND010000018">
    <property type="protein sequence ID" value="KAL3836930.1"/>
    <property type="molecule type" value="Genomic_DNA"/>
</dbReference>
<dbReference type="AlphaFoldDB" id="A0ABD3TIV5"/>
<dbReference type="PANTHER" id="PTHR19963:SF30">
    <property type="entry name" value="ENDONUCLEASE_EXONUCLEASE_PHOSPHATASE DOMAIN-CONTAINING PROTEIN"/>
    <property type="match status" value="1"/>
</dbReference>
<evidence type="ECO:0000313" key="6">
    <source>
        <dbReference type="Proteomes" id="UP001634394"/>
    </source>
</evidence>
<dbReference type="PANTHER" id="PTHR19963">
    <property type="entry name" value="CCHC-TYPE DOMAIN-CONTAINING PROTEIN"/>
    <property type="match status" value="1"/>
</dbReference>
<dbReference type="Proteomes" id="UP001634394">
    <property type="component" value="Unassembled WGS sequence"/>
</dbReference>
<keyword evidence="1" id="KW-0479">Metal-binding</keyword>
<dbReference type="Gene3D" id="3.30.160.60">
    <property type="entry name" value="Classic Zinc Finger"/>
    <property type="match status" value="1"/>
</dbReference>
<feature type="region of interest" description="Disordered" evidence="3">
    <location>
        <begin position="732"/>
        <end position="751"/>
    </location>
</feature>
<dbReference type="CDD" id="cd00303">
    <property type="entry name" value="retropepsin_like"/>
    <property type="match status" value="1"/>
</dbReference>
<accession>A0ABD3TIV5</accession>
<feature type="region of interest" description="Disordered" evidence="3">
    <location>
        <begin position="1"/>
        <end position="30"/>
    </location>
</feature>
<dbReference type="PROSITE" id="PS00141">
    <property type="entry name" value="ASP_PROTEASE"/>
    <property type="match status" value="1"/>
</dbReference>
<feature type="region of interest" description="Disordered" evidence="3">
    <location>
        <begin position="257"/>
        <end position="277"/>
    </location>
</feature>
<feature type="compositionally biased region" description="Low complexity" evidence="3">
    <location>
        <begin position="1"/>
        <end position="13"/>
    </location>
</feature>
<keyword evidence="6" id="KW-1185">Reference proteome</keyword>
<evidence type="ECO:0000259" key="4">
    <source>
        <dbReference type="PROSITE" id="PS50157"/>
    </source>
</evidence>
<organism evidence="5 6">
    <name type="scientific">Sinanodonta woodiana</name>
    <name type="common">Chinese pond mussel</name>
    <name type="synonym">Anodonta woodiana</name>
    <dbReference type="NCBI Taxonomy" id="1069815"/>
    <lineage>
        <taxon>Eukaryota</taxon>
        <taxon>Metazoa</taxon>
        <taxon>Spiralia</taxon>
        <taxon>Lophotrochozoa</taxon>
        <taxon>Mollusca</taxon>
        <taxon>Bivalvia</taxon>
        <taxon>Autobranchia</taxon>
        <taxon>Heteroconchia</taxon>
        <taxon>Palaeoheterodonta</taxon>
        <taxon>Unionida</taxon>
        <taxon>Unionoidea</taxon>
        <taxon>Unionidae</taxon>
        <taxon>Unioninae</taxon>
        <taxon>Sinanodonta</taxon>
    </lineage>
</organism>
<keyword evidence="1" id="KW-0862">Zinc</keyword>
<comment type="caution">
    <text evidence="5">The sequence shown here is derived from an EMBL/GenBank/DDBJ whole genome shotgun (WGS) entry which is preliminary data.</text>
</comment>
<gene>
    <name evidence="5" type="ORF">ACJMK2_022336</name>
</gene>
<feature type="domain" description="C2H2-type" evidence="4">
    <location>
        <begin position="602"/>
        <end position="632"/>
    </location>
</feature>
<name>A0ABD3TIV5_SINWO</name>
<dbReference type="InterPro" id="IPR013087">
    <property type="entry name" value="Znf_C2H2_type"/>
</dbReference>
<feature type="coiled-coil region" evidence="2">
    <location>
        <begin position="56"/>
        <end position="83"/>
    </location>
</feature>
<dbReference type="PROSITE" id="PS00028">
    <property type="entry name" value="ZINC_FINGER_C2H2_1"/>
    <property type="match status" value="1"/>
</dbReference>
<dbReference type="PROSITE" id="PS50157">
    <property type="entry name" value="ZINC_FINGER_C2H2_2"/>
    <property type="match status" value="1"/>
</dbReference>
<sequence length="919" mass="103474">MSSGESSPVVSEPAGGMCLPPPQDMIPASPSGEVLIRHQSPSNPDREVVYEVEYENTSENDELSAVREELTCLREEVEELRRKEHERQRFTIHDHGEGDSYRFNGYRHEQYSSPCENVNSNFQNNLRQPSNEVRGVVSRQRIEGETPLASRFEPDNQSELYRFEMKHRQRKRGESLNELAQEVKRLTNKAYPAAPVVVREQLARDCFLDALNDPEMEWAVHQGKPKSMDDAAHLALEFESFRSGRKVKLGVRPHTIRMQDTEPGGTSFDTNSGPRVGEASEVGKLLKDISGRLNALEKTGKRELAEVPAQASARGNEGPISRIKEMCSKNSNNGIYIKAEISDVQVLCLLDTGSTLSVLHPNRYLAIPEEIRPPVEYKSFQLRMADGGLIPIQGCVTLPIKINGKVFNHRLVIADIQAPVVLGYDFLFDYECKIDVAESKLFIGGSSVQCLLESDLPRVCRISIMESVIVPAGTEMIVQARVDGKFGYSTMAVIEADNSKLSEKGVLVARTVVDPSSGKVPLRVVNISNQPCRMYRCTNVASCFMIDRIVTVNDIQEPLATELGNSDTKVEDDFNIPIPEYLSELWTSSKENLSTYQQLEMFWCKDSRCAKRFSSTTQRERHWRDVHGPVRNCEVCGKSFPTNRTYLLKHHLQKYHPDGGRSSILVPPCQEVTTKSWKDMEVIRRLPYPFPNAQKTQPGSHTIRPQERPYIAQTACDSTAEPAIFQYAENGTTPSESAAVPPEHPEEISSPGSPAHIEIPELEEITSQTAEQQKLFPFPPRRPGRMMPIERWTRPIPLESMEPPVGRLYENLHSDPRVFFAGAPSSYHTGPAADLLRPLRDRALVCPNREVRHVPEGVAMIRRTERAYLPTGEVYELNTSFLLDPTYRIRQEPGTMTDAAPSRQTVDTAAQRDIIQFRL</sequence>